<evidence type="ECO:0000313" key="2">
    <source>
        <dbReference type="Proteomes" id="UP000001072"/>
    </source>
</evidence>
<keyword evidence="2" id="KW-1185">Reference proteome</keyword>
<dbReference type="HOGENOM" id="CLU_058865_1_0_1"/>
<protein>
    <submittedName>
        <fullName evidence="1">Uncharacterized protein</fullName>
    </submittedName>
</protein>
<dbReference type="EMBL" id="GL883193">
    <property type="protein sequence ID" value="EGF97919.1"/>
    <property type="molecule type" value="Genomic_DNA"/>
</dbReference>
<dbReference type="Proteomes" id="UP000001072">
    <property type="component" value="Unassembled WGS sequence"/>
</dbReference>
<organism evidence="2">
    <name type="scientific">Melampsora larici-populina (strain 98AG31 / pathotype 3-4-7)</name>
    <name type="common">Poplar leaf rust fungus</name>
    <dbReference type="NCBI Taxonomy" id="747676"/>
    <lineage>
        <taxon>Eukaryota</taxon>
        <taxon>Fungi</taxon>
        <taxon>Dikarya</taxon>
        <taxon>Basidiomycota</taxon>
        <taxon>Pucciniomycotina</taxon>
        <taxon>Pucciniomycetes</taxon>
        <taxon>Pucciniales</taxon>
        <taxon>Melampsoraceae</taxon>
        <taxon>Melampsora</taxon>
    </lineage>
</organism>
<sequence length="284" mass="32532">MYQKSKGLEERPSYPVHLVKLPSTSKLLKHGRIAGSVKSQNHAVSSWLPAQYTGYCQAVAEYIRYLLGVTDVQPTWPPSPTTAEISHLPEHPDDAITNDKTVFNSNIFSPATQRWVRGRAQDIAKMARNPNMRQTRRKSDRKRTLFEYRKSTIKQHLGEHALLYLPNVDCCSDTEDDEDGNVIVVDSLWREERYREFLHTVDKLSIHYAKETQGARSAAQRLDSRRQPSTRVDERAAVAPNLPKQCYREEFYSNLRQTERYLITVEGGSESLESLLAKARALSK</sequence>
<dbReference type="RefSeq" id="XP_007418825.1">
    <property type="nucleotide sequence ID" value="XM_007418763.1"/>
</dbReference>
<dbReference type="GeneID" id="18925166"/>
<evidence type="ECO:0000313" key="1">
    <source>
        <dbReference type="EMBL" id="EGF97919.1"/>
    </source>
</evidence>
<proteinExistence type="predicted"/>
<gene>
    <name evidence="1" type="ORF">MELLADRAFT_113989</name>
</gene>
<name>F4SBR9_MELLP</name>
<accession>F4SBR9</accession>
<dbReference type="VEuPathDB" id="FungiDB:MELLADRAFT_113989"/>
<dbReference type="AlphaFoldDB" id="F4SBR9"/>
<dbReference type="InParanoid" id="F4SBR9"/>
<dbReference type="OrthoDB" id="10619788at2759"/>
<dbReference type="KEGG" id="mlr:MELLADRAFT_113989"/>
<reference evidence="2" key="1">
    <citation type="journal article" date="2011" name="Proc. Natl. Acad. Sci. U.S.A.">
        <title>Obligate biotrophy features unraveled by the genomic analysis of rust fungi.</title>
        <authorList>
            <person name="Duplessis S."/>
            <person name="Cuomo C.A."/>
            <person name="Lin Y.-C."/>
            <person name="Aerts A."/>
            <person name="Tisserant E."/>
            <person name="Veneault-Fourrey C."/>
            <person name="Joly D.L."/>
            <person name="Hacquard S."/>
            <person name="Amselem J."/>
            <person name="Cantarel B.L."/>
            <person name="Chiu R."/>
            <person name="Coutinho P.M."/>
            <person name="Feau N."/>
            <person name="Field M."/>
            <person name="Frey P."/>
            <person name="Gelhaye E."/>
            <person name="Goldberg J."/>
            <person name="Grabherr M.G."/>
            <person name="Kodira C.D."/>
            <person name="Kohler A."/>
            <person name="Kuees U."/>
            <person name="Lindquist E.A."/>
            <person name="Lucas S.M."/>
            <person name="Mago R."/>
            <person name="Mauceli E."/>
            <person name="Morin E."/>
            <person name="Murat C."/>
            <person name="Pangilinan J.L."/>
            <person name="Park R."/>
            <person name="Pearson M."/>
            <person name="Quesneville H."/>
            <person name="Rouhier N."/>
            <person name="Sakthikumar S."/>
            <person name="Salamov A.A."/>
            <person name="Schmutz J."/>
            <person name="Selles B."/>
            <person name="Shapiro H."/>
            <person name="Tanguay P."/>
            <person name="Tuskan G.A."/>
            <person name="Henrissat B."/>
            <person name="Van de Peer Y."/>
            <person name="Rouze P."/>
            <person name="Ellis J.G."/>
            <person name="Dodds P.N."/>
            <person name="Schein J.E."/>
            <person name="Zhong S."/>
            <person name="Hamelin R.C."/>
            <person name="Grigoriev I.V."/>
            <person name="Szabo L.J."/>
            <person name="Martin F."/>
        </authorList>
    </citation>
    <scope>NUCLEOTIDE SEQUENCE [LARGE SCALE GENOMIC DNA]</scope>
    <source>
        <strain evidence="2">98AG31 / pathotype 3-4-7</strain>
    </source>
</reference>